<evidence type="ECO:0000256" key="1">
    <source>
        <dbReference type="ARBA" id="ARBA00001968"/>
    </source>
</evidence>
<protein>
    <recommendedName>
        <fullName evidence="8">Transposase</fullName>
    </recommendedName>
</protein>
<evidence type="ECO:0000256" key="3">
    <source>
        <dbReference type="SAM" id="MobiDB-lite"/>
    </source>
</evidence>
<feature type="domain" description="DDE Tnp4" evidence="4">
    <location>
        <begin position="212"/>
        <end position="327"/>
    </location>
</feature>
<proteinExistence type="predicted"/>
<comment type="cofactor">
    <cofactor evidence="1">
        <name>a divalent metal cation</name>
        <dbReference type="ChEBI" id="CHEBI:60240"/>
    </cofactor>
</comment>
<feature type="compositionally biased region" description="Acidic residues" evidence="3">
    <location>
        <begin position="23"/>
        <end position="33"/>
    </location>
</feature>
<dbReference type="Proteomes" id="UP001479290">
    <property type="component" value="Unassembled WGS sequence"/>
</dbReference>
<dbReference type="InterPro" id="IPR027806">
    <property type="entry name" value="HARBI1_dom"/>
</dbReference>
<comment type="caution">
    <text evidence="6">The sequence shown here is derived from an EMBL/GenBank/DDBJ whole genome shotgun (WGS) entry which is preliminary data.</text>
</comment>
<dbReference type="Pfam" id="PF13359">
    <property type="entry name" value="DDE_Tnp_4"/>
    <property type="match status" value="1"/>
</dbReference>
<gene>
    <name evidence="6" type="ORF">ABG768_022332</name>
</gene>
<dbReference type="InterPro" id="IPR027805">
    <property type="entry name" value="Transposase_HTH_dom"/>
</dbReference>
<organism evidence="6 7">
    <name type="scientific">Culter alburnus</name>
    <name type="common">Topmouth culter</name>
    <dbReference type="NCBI Taxonomy" id="194366"/>
    <lineage>
        <taxon>Eukaryota</taxon>
        <taxon>Metazoa</taxon>
        <taxon>Chordata</taxon>
        <taxon>Craniata</taxon>
        <taxon>Vertebrata</taxon>
        <taxon>Euteleostomi</taxon>
        <taxon>Actinopterygii</taxon>
        <taxon>Neopterygii</taxon>
        <taxon>Teleostei</taxon>
        <taxon>Ostariophysi</taxon>
        <taxon>Cypriniformes</taxon>
        <taxon>Xenocyprididae</taxon>
        <taxon>Xenocypridinae</taxon>
        <taxon>Culter</taxon>
    </lineage>
</organism>
<evidence type="ECO:0000256" key="2">
    <source>
        <dbReference type="ARBA" id="ARBA00022723"/>
    </source>
</evidence>
<dbReference type="PANTHER" id="PTHR23080">
    <property type="entry name" value="THAP DOMAIN PROTEIN"/>
    <property type="match status" value="1"/>
</dbReference>
<evidence type="ECO:0000313" key="7">
    <source>
        <dbReference type="Proteomes" id="UP001479290"/>
    </source>
</evidence>
<reference evidence="6 7" key="1">
    <citation type="submission" date="2024-05" db="EMBL/GenBank/DDBJ databases">
        <title>A high-quality chromosomal-level genome assembly of Topmouth culter (Culter alburnus).</title>
        <authorList>
            <person name="Zhao H."/>
        </authorList>
    </citation>
    <scope>NUCLEOTIDE SEQUENCE [LARGE SCALE GENOMIC DNA]</scope>
    <source>
        <strain evidence="6">CATC2023</strain>
        <tissue evidence="6">Muscle</tissue>
    </source>
</reference>
<evidence type="ECO:0000313" key="6">
    <source>
        <dbReference type="EMBL" id="KAK9974226.1"/>
    </source>
</evidence>
<evidence type="ECO:0008006" key="8">
    <source>
        <dbReference type="Google" id="ProtNLM"/>
    </source>
</evidence>
<sequence>MDQADAGAAEEEEEHGDQAEAGAVEEEEYSEQTETDKPAAKRLRVECQFCMQSCAELNRVLQENREFRSELNKLKMDEEFFRDNTEKVQYYTGLPCFAILLSMFATVKPFLPVSKKLSQFQMVLLTLIRLRFDLPIQRLSHIFNVSRRTFSATFADTIDVLYARFSPLLYWPERHCLQATMPHQFLEAFGKRVAIIVDCFEIRTERPTSFPSDKHITENCGILNKLLPGNLVLADRGFDIKDSVGMMCVEVKIPAFTKSRCQLDAKDVEDTRAIAHLRIPEERVIGSLRNKYTLLHNTVPISLLLPCKDEEFTLLDKIVNVCCILVNICPSVVVMPDETEKCAC</sequence>
<name>A0AAW2AKM7_CULAL</name>
<dbReference type="PANTHER" id="PTHR23080:SF144">
    <property type="entry name" value="SPINDLE AND KINETOCHORE ASSOCIATED COMPLEX SUBUNIT 3"/>
    <property type="match status" value="1"/>
</dbReference>
<accession>A0AAW2AKM7</accession>
<dbReference type="Pfam" id="PF13613">
    <property type="entry name" value="HTH_Tnp_4"/>
    <property type="match status" value="1"/>
</dbReference>
<keyword evidence="7" id="KW-1185">Reference proteome</keyword>
<evidence type="ECO:0000259" key="4">
    <source>
        <dbReference type="Pfam" id="PF13359"/>
    </source>
</evidence>
<dbReference type="AlphaFoldDB" id="A0AAW2AKM7"/>
<feature type="region of interest" description="Disordered" evidence="3">
    <location>
        <begin position="1"/>
        <end position="37"/>
    </location>
</feature>
<feature type="domain" description="Transposase Helix-turn-helix" evidence="5">
    <location>
        <begin position="115"/>
        <end position="167"/>
    </location>
</feature>
<dbReference type="EMBL" id="JAWDJR010000005">
    <property type="protein sequence ID" value="KAK9974226.1"/>
    <property type="molecule type" value="Genomic_DNA"/>
</dbReference>
<evidence type="ECO:0000259" key="5">
    <source>
        <dbReference type="Pfam" id="PF13613"/>
    </source>
</evidence>
<keyword evidence="2" id="KW-0479">Metal-binding</keyword>
<dbReference type="GO" id="GO:0046872">
    <property type="term" value="F:metal ion binding"/>
    <property type="evidence" value="ECO:0007669"/>
    <property type="project" value="UniProtKB-KW"/>
</dbReference>